<comment type="subcellular location">
    <subcellularLocation>
        <location evidence="1">Mitochondrion matrix</location>
    </subcellularLocation>
</comment>
<evidence type="ECO:0000256" key="2">
    <source>
        <dbReference type="ARBA" id="ARBA00008226"/>
    </source>
</evidence>
<feature type="non-terminal residue" evidence="14">
    <location>
        <position position="525"/>
    </location>
</feature>
<evidence type="ECO:0000256" key="8">
    <source>
        <dbReference type="ARBA" id="ARBA00022946"/>
    </source>
</evidence>
<evidence type="ECO:0000313" key="15">
    <source>
        <dbReference type="Proteomes" id="UP000054308"/>
    </source>
</evidence>
<dbReference type="InterPro" id="IPR002320">
    <property type="entry name" value="Thr-tRNA-ligase_IIa"/>
</dbReference>
<dbReference type="Pfam" id="PF00587">
    <property type="entry name" value="tRNA-synt_2b"/>
    <property type="match status" value="1"/>
</dbReference>
<dbReference type="FunFam" id="3.30.930.10:FF:000039">
    <property type="entry name" value="Threonyl-tRNA synthetase, mitochondrial"/>
    <property type="match status" value="1"/>
</dbReference>
<organism evidence="14 15">
    <name type="scientific">Calypte anna</name>
    <name type="common">Anna's hummingbird</name>
    <name type="synonym">Archilochus anna</name>
    <dbReference type="NCBI Taxonomy" id="9244"/>
    <lineage>
        <taxon>Eukaryota</taxon>
        <taxon>Metazoa</taxon>
        <taxon>Chordata</taxon>
        <taxon>Craniata</taxon>
        <taxon>Vertebrata</taxon>
        <taxon>Euteleostomi</taxon>
        <taxon>Archelosauria</taxon>
        <taxon>Archosauria</taxon>
        <taxon>Dinosauria</taxon>
        <taxon>Saurischia</taxon>
        <taxon>Theropoda</taxon>
        <taxon>Coelurosauria</taxon>
        <taxon>Aves</taxon>
        <taxon>Neognathae</taxon>
        <taxon>Neoaves</taxon>
        <taxon>Strisores</taxon>
        <taxon>Apodiformes</taxon>
        <taxon>Trochilidae</taxon>
        <taxon>Calypte</taxon>
    </lineage>
</organism>
<dbReference type="GO" id="GO:0005524">
    <property type="term" value="F:ATP binding"/>
    <property type="evidence" value="ECO:0007669"/>
    <property type="project" value="UniProtKB-KW"/>
</dbReference>
<proteinExistence type="inferred from homology"/>
<keyword evidence="5" id="KW-0547">Nucleotide-binding</keyword>
<evidence type="ECO:0000256" key="5">
    <source>
        <dbReference type="ARBA" id="ARBA00022741"/>
    </source>
</evidence>
<dbReference type="GO" id="GO:0006435">
    <property type="term" value="P:threonyl-tRNA aminoacylation"/>
    <property type="evidence" value="ECO:0007669"/>
    <property type="project" value="InterPro"/>
</dbReference>
<keyword evidence="8" id="KW-0809">Transit peptide</keyword>
<evidence type="ECO:0000259" key="13">
    <source>
        <dbReference type="PROSITE" id="PS50862"/>
    </source>
</evidence>
<dbReference type="STRING" id="9244.A0A091HK60"/>
<dbReference type="PROSITE" id="PS50862">
    <property type="entry name" value="AA_TRNA_LIGASE_II"/>
    <property type="match status" value="1"/>
</dbReference>
<comment type="similarity">
    <text evidence="2">Belongs to the class-II aminoacyl-tRNA synthetase family.</text>
</comment>
<dbReference type="EC" id="6.1.1.3" evidence="3"/>
<dbReference type="Gene3D" id="3.30.930.10">
    <property type="entry name" value="Bira Bifunctional Protein, Domain 2"/>
    <property type="match status" value="1"/>
</dbReference>
<gene>
    <name evidence="14" type="ORF">N300_10925</name>
</gene>
<keyword evidence="4" id="KW-0436">Ligase</keyword>
<dbReference type="NCBIfam" id="TIGR00418">
    <property type="entry name" value="thrS"/>
    <property type="match status" value="1"/>
</dbReference>
<dbReference type="FunFam" id="3.30.980.10:FF:000005">
    <property type="entry name" value="Threonyl-tRNA synthetase, mitochondrial"/>
    <property type="match status" value="1"/>
</dbReference>
<keyword evidence="15" id="KW-1185">Reference proteome</keyword>
<comment type="catalytic activity">
    <reaction evidence="12">
        <text>tRNA(Thr) + L-threonine + ATP = L-threonyl-tRNA(Thr) + AMP + diphosphate + H(+)</text>
        <dbReference type="Rhea" id="RHEA:24624"/>
        <dbReference type="Rhea" id="RHEA-COMP:9670"/>
        <dbReference type="Rhea" id="RHEA-COMP:9704"/>
        <dbReference type="ChEBI" id="CHEBI:15378"/>
        <dbReference type="ChEBI" id="CHEBI:30616"/>
        <dbReference type="ChEBI" id="CHEBI:33019"/>
        <dbReference type="ChEBI" id="CHEBI:57926"/>
        <dbReference type="ChEBI" id="CHEBI:78442"/>
        <dbReference type="ChEBI" id="CHEBI:78534"/>
        <dbReference type="ChEBI" id="CHEBI:456215"/>
        <dbReference type="EC" id="6.1.1.3"/>
    </reaction>
</comment>
<feature type="non-terminal residue" evidence="14">
    <location>
        <position position="1"/>
    </location>
</feature>
<dbReference type="InterPro" id="IPR006195">
    <property type="entry name" value="aa-tRNA-synth_II"/>
</dbReference>
<accession>A0A091HK60</accession>
<dbReference type="PRINTS" id="PR01047">
    <property type="entry name" value="TRNASYNTHTHR"/>
</dbReference>
<dbReference type="InterPro" id="IPR045864">
    <property type="entry name" value="aa-tRNA-synth_II/BPL/LPL"/>
</dbReference>
<evidence type="ECO:0000313" key="14">
    <source>
        <dbReference type="EMBL" id="KFO96688.1"/>
    </source>
</evidence>
<dbReference type="EMBL" id="KL217598">
    <property type="protein sequence ID" value="KFO96688.1"/>
    <property type="molecule type" value="Genomic_DNA"/>
</dbReference>
<keyword evidence="10" id="KW-0030">Aminoacyl-tRNA synthetase</keyword>
<dbReference type="InterPro" id="IPR002314">
    <property type="entry name" value="aa-tRNA-synt_IIb"/>
</dbReference>
<dbReference type="CDD" id="cd00771">
    <property type="entry name" value="ThrRS_core"/>
    <property type="match status" value="1"/>
</dbReference>
<keyword evidence="6" id="KW-0067">ATP-binding</keyword>
<dbReference type="PANTHER" id="PTHR11451">
    <property type="entry name" value="THREONINE-TRNA LIGASE"/>
    <property type="match status" value="1"/>
</dbReference>
<evidence type="ECO:0000256" key="9">
    <source>
        <dbReference type="ARBA" id="ARBA00023128"/>
    </source>
</evidence>
<dbReference type="Proteomes" id="UP000054308">
    <property type="component" value="Unassembled WGS sequence"/>
</dbReference>
<dbReference type="SUPFAM" id="SSF55681">
    <property type="entry name" value="Class II aaRS and biotin synthetases"/>
    <property type="match status" value="1"/>
</dbReference>
<dbReference type="InterPro" id="IPR033728">
    <property type="entry name" value="ThrRS_core"/>
</dbReference>
<dbReference type="Gene3D" id="3.30.980.10">
    <property type="entry name" value="Threonyl-trna Synthetase, Chain A, domain 2"/>
    <property type="match status" value="1"/>
</dbReference>
<evidence type="ECO:0000256" key="7">
    <source>
        <dbReference type="ARBA" id="ARBA00022917"/>
    </source>
</evidence>
<evidence type="ECO:0000256" key="3">
    <source>
        <dbReference type="ARBA" id="ARBA00013163"/>
    </source>
</evidence>
<name>A0A091HK60_CALAN</name>
<feature type="domain" description="Aminoacyl-transfer RNA synthetases class-II family profile" evidence="13">
    <location>
        <begin position="232"/>
        <end position="501"/>
    </location>
</feature>
<evidence type="ECO:0000256" key="11">
    <source>
        <dbReference type="ARBA" id="ARBA00031900"/>
    </source>
</evidence>
<sequence>LVARVNGTLQDLDCPLVGDTQLELLDFSSPEGRTAFWQSGACVLGAVAQDFFGATFCGGRATHDGFFCDLHMGDRTVQGDELPALQDACVTFARQGHRFQRLVATRPQLAQLLQHNPFQLQQMEEELRSPTATIYRCGPLLHLCPGPLLPHTALILALQLLTSSAVTWQGRGHSLSLQRVTAVAFPTPEALGGWQRAREEAARRDHRRIGREQELFFFHKLSPGSCFFLPRGAHIYNSLVEFIRSEYQQRGFSEVVTPTLFSRQLWELSGHWQHYAPHIFCVTSPGGHQEDPKGLSLKPMNCPAHCLMFSHRPRSWRELPLRFADFGVLHLQENPESLRGLTRLHRFQQDDGHIFCTLQQLEAEVAATLEFIRSVYSVLGFSFHLALATRPTTFLGDPHLWDQAEQQLQRSLCAFGHPWELSPGDGAFYGPKIDVHIQDALGRPHQCGTIQLDFQLPQRFQLKYTSASGGVECPVLIHRAVLGSVERMVAVLAESTGGRWPFWLSPLQVMVIPQSPDVEDYAREV</sequence>
<dbReference type="SUPFAM" id="SSF52954">
    <property type="entry name" value="Class II aaRS ABD-related"/>
    <property type="match status" value="1"/>
</dbReference>
<dbReference type="GO" id="GO:0004829">
    <property type="term" value="F:threonine-tRNA ligase activity"/>
    <property type="evidence" value="ECO:0007669"/>
    <property type="project" value="UniProtKB-EC"/>
</dbReference>
<evidence type="ECO:0000256" key="12">
    <source>
        <dbReference type="ARBA" id="ARBA00049515"/>
    </source>
</evidence>
<dbReference type="GO" id="GO:0005759">
    <property type="term" value="C:mitochondrial matrix"/>
    <property type="evidence" value="ECO:0007669"/>
    <property type="project" value="UniProtKB-SubCell"/>
</dbReference>
<dbReference type="PANTHER" id="PTHR11451:SF27">
    <property type="entry name" value="THREONINE--TRNA LIGASE, MITOCHONDRIAL"/>
    <property type="match status" value="1"/>
</dbReference>
<protein>
    <recommendedName>
        <fullName evidence="3">threonine--tRNA ligase</fullName>
        <ecNumber evidence="3">6.1.1.3</ecNumber>
    </recommendedName>
    <alternativeName>
        <fullName evidence="11">Threonyl-tRNA synthetase</fullName>
    </alternativeName>
</protein>
<evidence type="ECO:0000256" key="4">
    <source>
        <dbReference type="ARBA" id="ARBA00022598"/>
    </source>
</evidence>
<reference evidence="14 15" key="1">
    <citation type="submission" date="2014-04" db="EMBL/GenBank/DDBJ databases">
        <title>Genome evolution of avian class.</title>
        <authorList>
            <person name="Zhang G."/>
            <person name="Li C."/>
        </authorList>
    </citation>
    <scope>NUCLEOTIDE SEQUENCE [LARGE SCALE GENOMIC DNA]</scope>
    <source>
        <strain evidence="14">BGI_N300</strain>
    </source>
</reference>
<dbReference type="SUPFAM" id="SSF55186">
    <property type="entry name" value="ThrRS/AlaRS common domain"/>
    <property type="match status" value="1"/>
</dbReference>
<keyword evidence="7" id="KW-0648">Protein biosynthesis</keyword>
<evidence type="ECO:0000256" key="10">
    <source>
        <dbReference type="ARBA" id="ARBA00023146"/>
    </source>
</evidence>
<evidence type="ECO:0000256" key="1">
    <source>
        <dbReference type="ARBA" id="ARBA00004305"/>
    </source>
</evidence>
<dbReference type="InterPro" id="IPR018163">
    <property type="entry name" value="Thr/Ala-tRNA-synth_IIc_edit"/>
</dbReference>
<keyword evidence="9" id="KW-0496">Mitochondrion</keyword>
<dbReference type="AlphaFoldDB" id="A0A091HK60"/>
<dbReference type="Gene3D" id="3.40.50.800">
    <property type="entry name" value="Anticodon-binding domain"/>
    <property type="match status" value="1"/>
</dbReference>
<evidence type="ECO:0000256" key="6">
    <source>
        <dbReference type="ARBA" id="ARBA00022840"/>
    </source>
</evidence>
<dbReference type="InterPro" id="IPR036621">
    <property type="entry name" value="Anticodon-bd_dom_sf"/>
</dbReference>